<dbReference type="Proteomes" id="UP000217696">
    <property type="component" value="Chromosome"/>
</dbReference>
<dbReference type="Gene3D" id="3.40.640.10">
    <property type="entry name" value="Type I PLP-dependent aspartate aminotransferase-like (Major domain)"/>
    <property type="match status" value="1"/>
</dbReference>
<dbReference type="InterPro" id="IPR015422">
    <property type="entry name" value="PyrdxlP-dep_Trfase_small"/>
</dbReference>
<dbReference type="Gene3D" id="1.10.10.10">
    <property type="entry name" value="Winged helix-like DNA-binding domain superfamily/Winged helix DNA-binding domain"/>
    <property type="match status" value="1"/>
</dbReference>
<keyword evidence="3 8" id="KW-0032">Aminotransferase</keyword>
<comment type="cofactor">
    <cofactor evidence="1">
        <name>pyridoxal 5'-phosphate</name>
        <dbReference type="ChEBI" id="CHEBI:597326"/>
    </cofactor>
</comment>
<dbReference type="InterPro" id="IPR004839">
    <property type="entry name" value="Aminotransferase_I/II_large"/>
</dbReference>
<dbReference type="CDD" id="cd07377">
    <property type="entry name" value="WHTH_GntR"/>
    <property type="match status" value="1"/>
</dbReference>
<comment type="similarity">
    <text evidence="2">In the C-terminal section; belongs to the class-I pyridoxal-phosphate-dependent aminotransferase family.</text>
</comment>
<dbReference type="Pfam" id="PF00155">
    <property type="entry name" value="Aminotran_1_2"/>
    <property type="match status" value="1"/>
</dbReference>
<dbReference type="EMBL" id="AP017312">
    <property type="protein sequence ID" value="BAU27239.1"/>
    <property type="molecule type" value="Genomic_DNA"/>
</dbReference>
<evidence type="ECO:0000256" key="1">
    <source>
        <dbReference type="ARBA" id="ARBA00001933"/>
    </source>
</evidence>
<dbReference type="KEGG" id="asoc:CB4_01408"/>
<keyword evidence="7" id="KW-0804">Transcription</keyword>
<dbReference type="SUPFAM" id="SSF53383">
    <property type="entry name" value="PLP-dependent transferases"/>
    <property type="match status" value="1"/>
</dbReference>
<dbReference type="EC" id="2.6.1.39" evidence="8"/>
<dbReference type="InterPro" id="IPR015421">
    <property type="entry name" value="PyrdxlP-dep_Trfase_major"/>
</dbReference>
<evidence type="ECO:0000313" key="8">
    <source>
        <dbReference type="EMBL" id="BAU27239.1"/>
    </source>
</evidence>
<accession>A0A0U5BAJ8</accession>
<dbReference type="SUPFAM" id="SSF46785">
    <property type="entry name" value="Winged helix' DNA-binding domain"/>
    <property type="match status" value="1"/>
</dbReference>
<dbReference type="RefSeq" id="WP_096464414.1">
    <property type="nucleotide sequence ID" value="NZ_AP017312.1"/>
</dbReference>
<evidence type="ECO:0000256" key="6">
    <source>
        <dbReference type="ARBA" id="ARBA00023125"/>
    </source>
</evidence>
<proteinExistence type="inferred from homology"/>
<evidence type="ECO:0000256" key="5">
    <source>
        <dbReference type="ARBA" id="ARBA00023015"/>
    </source>
</evidence>
<reference evidence="8 9" key="1">
    <citation type="submission" date="2015-12" db="EMBL/GenBank/DDBJ databases">
        <title>Genome sequence of Aneurinibacillus soli.</title>
        <authorList>
            <person name="Lee J.S."/>
            <person name="Lee K.C."/>
            <person name="Kim K.K."/>
            <person name="Lee B.W."/>
        </authorList>
    </citation>
    <scope>NUCLEOTIDE SEQUENCE [LARGE SCALE GENOMIC DNA]</scope>
    <source>
        <strain evidence="8 9">CB4</strain>
    </source>
</reference>
<protein>
    <submittedName>
        <fullName evidence="8">2-aminoadipate transaminase</fullName>
        <ecNumber evidence="8">2.6.1.39</ecNumber>
    </submittedName>
</protein>
<evidence type="ECO:0000256" key="2">
    <source>
        <dbReference type="ARBA" id="ARBA00005384"/>
    </source>
</evidence>
<dbReference type="PANTHER" id="PTHR46577">
    <property type="entry name" value="HTH-TYPE TRANSCRIPTIONAL REGULATORY PROTEIN GABR"/>
    <property type="match status" value="1"/>
</dbReference>
<dbReference type="GO" id="GO:0030170">
    <property type="term" value="F:pyridoxal phosphate binding"/>
    <property type="evidence" value="ECO:0007669"/>
    <property type="project" value="InterPro"/>
</dbReference>
<keyword evidence="5" id="KW-0805">Transcription regulation</keyword>
<dbReference type="Pfam" id="PF00392">
    <property type="entry name" value="GntR"/>
    <property type="match status" value="1"/>
</dbReference>
<evidence type="ECO:0000256" key="7">
    <source>
        <dbReference type="ARBA" id="ARBA00023163"/>
    </source>
</evidence>
<dbReference type="AlphaFoldDB" id="A0A0U5BAJ8"/>
<gene>
    <name evidence="8" type="primary">lysN_2</name>
    <name evidence="8" type="ORF">CB4_01408</name>
</gene>
<dbReference type="OrthoDB" id="9802601at2"/>
<evidence type="ECO:0000313" key="9">
    <source>
        <dbReference type="Proteomes" id="UP000217696"/>
    </source>
</evidence>
<dbReference type="CDD" id="cd00609">
    <property type="entry name" value="AAT_like"/>
    <property type="match status" value="1"/>
</dbReference>
<sequence>MHIPINREDSESLISQIVSGFQDRIRSNLISPGQKLPSVRQLAKQLHVSQMTVVNAYHQLQAEGWIVQHHGKGTYVQSNIEDRSTPNEWDWQSMLVDYVPRAQFHKTSRLLVPDQLISLSFSSLHPDLLPSDDLIKGVQEELIQNPSMLLSYGNVQGEEQVRNIVGDYLNQNPQEIILTGGSQQAINLCARTFVGSGDVVFMEAPTYPAAIDVFRVQGARIIQIPTDNKGIQFNKLIKLCDKVTPKLFYIIPSFHNPTGRVMSKAEREELLHIAESYQCLILEDDPWSDIYYNAPPPVSIYEMDTRGTVIYIKGFSKTIAPGARISTLSAKGRIFDRLLAMKSLHDSGTSLLSQYTLAAYLRSGLADKNFSIVREKLGQRLKVALNTLDKYGPHDLKWGNVEGGLNIWLTLPKGKNADDIVRKSYEKGVSVLPGTAFFPHEVTQQHIRMTFSYTSMEDMKTGIKILCDTVM</sequence>
<dbReference type="PROSITE" id="PS50949">
    <property type="entry name" value="HTH_GNTR"/>
    <property type="match status" value="1"/>
</dbReference>
<dbReference type="GO" id="GO:0003677">
    <property type="term" value="F:DNA binding"/>
    <property type="evidence" value="ECO:0007669"/>
    <property type="project" value="UniProtKB-KW"/>
</dbReference>
<evidence type="ECO:0000256" key="4">
    <source>
        <dbReference type="ARBA" id="ARBA00022898"/>
    </source>
</evidence>
<dbReference type="PANTHER" id="PTHR46577:SF2">
    <property type="entry name" value="TRANSCRIPTIONAL REGULATORY PROTEIN"/>
    <property type="match status" value="1"/>
</dbReference>
<keyword evidence="4" id="KW-0663">Pyridoxal phosphate</keyword>
<dbReference type="InterPro" id="IPR036388">
    <property type="entry name" value="WH-like_DNA-bd_sf"/>
</dbReference>
<dbReference type="InterPro" id="IPR036390">
    <property type="entry name" value="WH_DNA-bd_sf"/>
</dbReference>
<organism evidence="8 9">
    <name type="scientific">Aneurinibacillus soli</name>
    <dbReference type="NCBI Taxonomy" id="1500254"/>
    <lineage>
        <taxon>Bacteria</taxon>
        <taxon>Bacillati</taxon>
        <taxon>Bacillota</taxon>
        <taxon>Bacilli</taxon>
        <taxon>Bacillales</taxon>
        <taxon>Paenibacillaceae</taxon>
        <taxon>Aneurinibacillus group</taxon>
        <taxon>Aneurinibacillus</taxon>
    </lineage>
</organism>
<dbReference type="InterPro" id="IPR015424">
    <property type="entry name" value="PyrdxlP-dep_Trfase"/>
</dbReference>
<dbReference type="GO" id="GO:0047536">
    <property type="term" value="F:2-aminoadipate transaminase activity"/>
    <property type="evidence" value="ECO:0007669"/>
    <property type="project" value="UniProtKB-EC"/>
</dbReference>
<dbReference type="Gene3D" id="3.90.1150.10">
    <property type="entry name" value="Aspartate Aminotransferase, domain 1"/>
    <property type="match status" value="1"/>
</dbReference>
<dbReference type="PRINTS" id="PR00035">
    <property type="entry name" value="HTHGNTR"/>
</dbReference>
<dbReference type="InterPro" id="IPR000524">
    <property type="entry name" value="Tscrpt_reg_HTH_GntR"/>
</dbReference>
<dbReference type="InterPro" id="IPR051446">
    <property type="entry name" value="HTH_trans_reg/aminotransferase"/>
</dbReference>
<evidence type="ECO:0000256" key="3">
    <source>
        <dbReference type="ARBA" id="ARBA00022576"/>
    </source>
</evidence>
<name>A0A0U5BAJ8_9BACL</name>
<keyword evidence="6" id="KW-0238">DNA-binding</keyword>
<dbReference type="SMART" id="SM00345">
    <property type="entry name" value="HTH_GNTR"/>
    <property type="match status" value="1"/>
</dbReference>
<keyword evidence="9" id="KW-1185">Reference proteome</keyword>
<dbReference type="GO" id="GO:0003700">
    <property type="term" value="F:DNA-binding transcription factor activity"/>
    <property type="evidence" value="ECO:0007669"/>
    <property type="project" value="InterPro"/>
</dbReference>
<keyword evidence="8" id="KW-0808">Transferase</keyword>